<evidence type="ECO:0000256" key="12">
    <source>
        <dbReference type="RuleBase" id="RU910737"/>
    </source>
</evidence>
<evidence type="ECO:0000256" key="7">
    <source>
        <dbReference type="ARBA" id="ARBA00022839"/>
    </source>
</evidence>
<dbReference type="InterPro" id="IPR019974">
    <property type="entry name" value="XPG_CS"/>
</dbReference>
<name>A0A1V9YU47_9STRA</name>
<evidence type="ECO:0000259" key="14">
    <source>
        <dbReference type="SMART" id="SM00484"/>
    </source>
</evidence>
<dbReference type="FunFam" id="3.40.50.1010:FF:000111">
    <property type="entry name" value="Exonuclease 1"/>
    <property type="match status" value="1"/>
</dbReference>
<keyword evidence="17" id="KW-1185">Reference proteome</keyword>
<dbReference type="CDD" id="cd09857">
    <property type="entry name" value="PIN_EXO1"/>
    <property type="match status" value="1"/>
</dbReference>
<keyword evidence="3 12" id="KW-0540">Nuclease</keyword>
<dbReference type="GO" id="GO:0003677">
    <property type="term" value="F:DNA binding"/>
    <property type="evidence" value="ECO:0007669"/>
    <property type="project" value="UniProtKB-UniRule"/>
</dbReference>
<dbReference type="Gene3D" id="3.40.50.1010">
    <property type="entry name" value="5'-nuclease"/>
    <property type="match status" value="1"/>
</dbReference>
<keyword evidence="4" id="KW-0255">Endonuclease</keyword>
<keyword evidence="8 12" id="KW-0238">DNA-binding</keyword>
<comment type="cofactor">
    <cofactor evidence="12">
        <name>Mg(2+)</name>
        <dbReference type="ChEBI" id="CHEBI:18420"/>
    </cofactor>
    <text evidence="12">Binds 2 magnesium ions per subunit. They probably participate in the reaction catalyzed by the enzyme. May bind an additional third magnesium ion after substrate binding.</text>
</comment>
<keyword evidence="12" id="KW-0267">Excision nuclease</keyword>
<keyword evidence="2" id="KW-0597">Phosphoprotein</keyword>
<dbReference type="SMART" id="SM00484">
    <property type="entry name" value="XPGI"/>
    <property type="match status" value="1"/>
</dbReference>
<keyword evidence="6 12" id="KW-0378">Hydrolase</keyword>
<dbReference type="PRINTS" id="PR00853">
    <property type="entry name" value="XPGRADSUPER"/>
</dbReference>
<dbReference type="GO" id="GO:0006281">
    <property type="term" value="P:DNA repair"/>
    <property type="evidence" value="ECO:0007669"/>
    <property type="project" value="UniProtKB-UniRule"/>
</dbReference>
<dbReference type="SUPFAM" id="SSF47807">
    <property type="entry name" value="5' to 3' exonuclease, C-terminal subdomain"/>
    <property type="match status" value="1"/>
</dbReference>
<feature type="region of interest" description="Disordered" evidence="13">
    <location>
        <begin position="379"/>
        <end position="436"/>
    </location>
</feature>
<keyword evidence="7 12" id="KW-0269">Exonuclease</keyword>
<dbReference type="SUPFAM" id="SSF88723">
    <property type="entry name" value="PIN domain-like"/>
    <property type="match status" value="1"/>
</dbReference>
<evidence type="ECO:0000256" key="4">
    <source>
        <dbReference type="ARBA" id="ARBA00022759"/>
    </source>
</evidence>
<evidence type="ECO:0000256" key="13">
    <source>
        <dbReference type="SAM" id="MobiDB-lite"/>
    </source>
</evidence>
<dbReference type="PROSITE" id="PS00841">
    <property type="entry name" value="XPG_1"/>
    <property type="match status" value="1"/>
</dbReference>
<keyword evidence="5 12" id="KW-0227">DNA damage</keyword>
<dbReference type="InterPro" id="IPR006086">
    <property type="entry name" value="XPG-I_dom"/>
</dbReference>
<dbReference type="GO" id="GO:0005634">
    <property type="term" value="C:nucleus"/>
    <property type="evidence" value="ECO:0007669"/>
    <property type="project" value="UniProtKB-SubCell"/>
</dbReference>
<dbReference type="GO" id="GO:0017108">
    <property type="term" value="F:5'-flap endonuclease activity"/>
    <property type="evidence" value="ECO:0007669"/>
    <property type="project" value="TreeGrafter"/>
</dbReference>
<keyword evidence="9" id="KW-0496">Mitochondrion</keyword>
<dbReference type="PANTHER" id="PTHR11081">
    <property type="entry name" value="FLAP ENDONUCLEASE FAMILY MEMBER"/>
    <property type="match status" value="1"/>
</dbReference>
<dbReference type="SMART" id="SM00485">
    <property type="entry name" value="XPGN"/>
    <property type="match status" value="1"/>
</dbReference>
<feature type="domain" description="XPG N-terminal" evidence="15">
    <location>
        <begin position="1"/>
        <end position="99"/>
    </location>
</feature>
<keyword evidence="12" id="KW-0228">DNA excision</keyword>
<comment type="similarity">
    <text evidence="12">Belongs to the XPG/RAD2 endonuclease family. EXO1 subfamily.</text>
</comment>
<feature type="compositionally biased region" description="Low complexity" evidence="13">
    <location>
        <begin position="379"/>
        <end position="399"/>
    </location>
</feature>
<dbReference type="OrthoDB" id="26491at2759"/>
<feature type="compositionally biased region" description="Polar residues" evidence="13">
    <location>
        <begin position="400"/>
        <end position="412"/>
    </location>
</feature>
<proteinExistence type="inferred from homology"/>
<comment type="function">
    <text evidence="12">5'-&gt;3' double-stranded DNA exonuclease which may also possess a cryptic 3'-&gt;5' double-stranded DNA exonuclease activity. Functions in DNA mismatch repair.</text>
</comment>
<keyword evidence="12" id="KW-0479">Metal-binding</keyword>
<dbReference type="GO" id="GO:0035312">
    <property type="term" value="F:5'-3' DNA exonuclease activity"/>
    <property type="evidence" value="ECO:0007669"/>
    <property type="project" value="UniProtKB-UniRule"/>
</dbReference>
<dbReference type="InterPro" id="IPR036279">
    <property type="entry name" value="5-3_exonuclease_C_sf"/>
</dbReference>
<feature type="region of interest" description="Disordered" evidence="13">
    <location>
        <begin position="518"/>
        <end position="545"/>
    </location>
</feature>
<dbReference type="InterPro" id="IPR044752">
    <property type="entry name" value="PIN-like_EXO1"/>
</dbReference>
<organism evidence="16 17">
    <name type="scientific">Thraustotheca clavata</name>
    <dbReference type="NCBI Taxonomy" id="74557"/>
    <lineage>
        <taxon>Eukaryota</taxon>
        <taxon>Sar</taxon>
        <taxon>Stramenopiles</taxon>
        <taxon>Oomycota</taxon>
        <taxon>Saprolegniomycetes</taxon>
        <taxon>Saprolegniales</taxon>
        <taxon>Achlyaceae</taxon>
        <taxon>Thraustotheca</taxon>
    </lineage>
</organism>
<dbReference type="PANTHER" id="PTHR11081:SF8">
    <property type="entry name" value="EXONUCLEASE 1"/>
    <property type="match status" value="1"/>
</dbReference>
<reference evidence="16 17" key="1">
    <citation type="journal article" date="2014" name="Genome Biol. Evol.">
        <title>The secreted proteins of Achlya hypogyna and Thraustotheca clavata identify the ancestral oomycete secretome and reveal gene acquisitions by horizontal gene transfer.</title>
        <authorList>
            <person name="Misner I."/>
            <person name="Blouin N."/>
            <person name="Leonard G."/>
            <person name="Richards T.A."/>
            <person name="Lane C.E."/>
        </authorList>
    </citation>
    <scope>NUCLEOTIDE SEQUENCE [LARGE SCALE GENOMIC DNA]</scope>
    <source>
        <strain evidence="16 17">ATCC 34112</strain>
    </source>
</reference>
<evidence type="ECO:0000256" key="2">
    <source>
        <dbReference type="ARBA" id="ARBA00022553"/>
    </source>
</evidence>
<evidence type="ECO:0000313" key="16">
    <source>
        <dbReference type="EMBL" id="OQR89181.1"/>
    </source>
</evidence>
<feature type="domain" description="XPG-I" evidence="14">
    <location>
        <begin position="148"/>
        <end position="232"/>
    </location>
</feature>
<evidence type="ECO:0000256" key="10">
    <source>
        <dbReference type="ARBA" id="ARBA00023204"/>
    </source>
</evidence>
<evidence type="ECO:0000256" key="8">
    <source>
        <dbReference type="ARBA" id="ARBA00023125"/>
    </source>
</evidence>
<dbReference type="Proteomes" id="UP000243217">
    <property type="component" value="Unassembled WGS sequence"/>
</dbReference>
<evidence type="ECO:0000256" key="3">
    <source>
        <dbReference type="ARBA" id="ARBA00022722"/>
    </source>
</evidence>
<evidence type="ECO:0000256" key="6">
    <source>
        <dbReference type="ARBA" id="ARBA00022801"/>
    </source>
</evidence>
<evidence type="ECO:0000259" key="15">
    <source>
        <dbReference type="SMART" id="SM00485"/>
    </source>
</evidence>
<feature type="compositionally biased region" description="Low complexity" evidence="13">
    <location>
        <begin position="518"/>
        <end position="529"/>
    </location>
</feature>
<accession>A0A1V9YU47</accession>
<dbReference type="EMBL" id="JNBS01002829">
    <property type="protein sequence ID" value="OQR89181.1"/>
    <property type="molecule type" value="Genomic_DNA"/>
</dbReference>
<dbReference type="InterPro" id="IPR006084">
    <property type="entry name" value="XPG/Rad2"/>
</dbReference>
<sequence>MGVDGLLSAVKEAFLDVHVRDYAGQTVVVDALSWLHKACYGCAWDLAVGNDTETYVKYVVRRAEMLQSVGIKPILVFDGRKIPLKANTHGKRQASKEDNRELGMQHLREAKGLSGDERKEIMAKTATYFQRSINITSAIIKSVHKALRQAKINFVTAPFEADAQMVYLCKINKAAAIITEDSDILVYCAAANVNAPVLFKLDESGLAKMLSIDRLHKEGKHGSNAVLRKVSLFLDGTMESTRMFVQASVLAGCDFLESLPRIGIAKAFTHVFNFRGVKGSMRIPRLFSKLKFEGIQVPTDYLDRFYKAEALFYYHYVFHPAENQCQFLFDGTESECIKDIYERVQESLGDATILGTHPSEEIMIEIYYGRAMARQDSSQSSWSSQTYSQSNSQSQSSSQINTEQPDATTRQFGSRGFGTFEQSPKPNKPAKRQVVQCQNTDEVLTSSMGDIFQVYGSQAPIRDSKRGLSDDFSSSKKHCSYSSDSDEPVVVSSASLLKEVMHAQPAIVSTRTTIINTNTTTKTNPVKNTKPPPAKTITKKETKSKEKTKGTLFAYFTKR</sequence>
<feature type="region of interest" description="Disordered" evidence="13">
    <location>
        <begin position="464"/>
        <end position="485"/>
    </location>
</feature>
<evidence type="ECO:0000256" key="9">
    <source>
        <dbReference type="ARBA" id="ARBA00023128"/>
    </source>
</evidence>
<protein>
    <recommendedName>
        <fullName evidence="12">Exonuclease 1</fullName>
        <ecNumber evidence="12">3.1.-.-</ecNumber>
    </recommendedName>
</protein>
<dbReference type="Pfam" id="PF00752">
    <property type="entry name" value="XPG_N"/>
    <property type="match status" value="1"/>
</dbReference>
<dbReference type="EC" id="3.1.-.-" evidence="12"/>
<comment type="caution">
    <text evidence="16">The sequence shown here is derived from an EMBL/GenBank/DDBJ whole genome shotgun (WGS) entry which is preliminary data.</text>
</comment>
<dbReference type="InterPro" id="IPR006085">
    <property type="entry name" value="XPG_DNA_repair_N"/>
</dbReference>
<keyword evidence="11 12" id="KW-0539">Nucleus</keyword>
<evidence type="ECO:0000256" key="11">
    <source>
        <dbReference type="ARBA" id="ARBA00023242"/>
    </source>
</evidence>
<dbReference type="GO" id="GO:0046872">
    <property type="term" value="F:metal ion binding"/>
    <property type="evidence" value="ECO:0007669"/>
    <property type="project" value="UniProtKB-UniRule"/>
</dbReference>
<evidence type="ECO:0000256" key="5">
    <source>
        <dbReference type="ARBA" id="ARBA00022763"/>
    </source>
</evidence>
<gene>
    <name evidence="16" type="ORF">THRCLA_09871</name>
</gene>
<dbReference type="AlphaFoldDB" id="A0A1V9YU47"/>
<dbReference type="Gene3D" id="1.10.150.20">
    <property type="entry name" value="5' to 3' exonuclease, C-terminal subdomain"/>
    <property type="match status" value="1"/>
</dbReference>
<evidence type="ECO:0000256" key="1">
    <source>
        <dbReference type="ARBA" id="ARBA00004123"/>
    </source>
</evidence>
<evidence type="ECO:0000313" key="17">
    <source>
        <dbReference type="Proteomes" id="UP000243217"/>
    </source>
</evidence>
<dbReference type="STRING" id="74557.A0A1V9YU47"/>
<keyword evidence="10 12" id="KW-0234">DNA repair</keyword>
<dbReference type="InterPro" id="IPR029060">
    <property type="entry name" value="PIN-like_dom_sf"/>
</dbReference>
<comment type="subcellular location">
    <subcellularLocation>
        <location evidence="1 12">Nucleus</location>
    </subcellularLocation>
</comment>
<dbReference type="Pfam" id="PF00867">
    <property type="entry name" value="XPG_I"/>
    <property type="match status" value="1"/>
</dbReference>
<keyword evidence="12" id="KW-0460">Magnesium</keyword>